<dbReference type="EMBL" id="DF238840">
    <property type="protein sequence ID" value="GAF26266.1"/>
    <property type="molecule type" value="Genomic_DNA"/>
</dbReference>
<gene>
    <name evidence="1" type="ORF">MTY_1605</name>
</gene>
<reference evidence="1" key="1">
    <citation type="journal article" date="2014" name="Gene">
        <title>Genome-guided analysis of transformation efficiency and carbon dioxide assimilation by Moorella thermoacetica Y72.</title>
        <authorList>
            <person name="Tsukahara K."/>
            <person name="Kita A."/>
            <person name="Nakashimada Y."/>
            <person name="Hoshino T."/>
            <person name="Murakami K."/>
        </authorList>
    </citation>
    <scope>NUCLEOTIDE SEQUENCE [LARGE SCALE GENOMIC DNA]</scope>
    <source>
        <strain evidence="1">Y72</strain>
    </source>
</reference>
<dbReference type="Proteomes" id="UP000063718">
    <property type="component" value="Unassembled WGS sequence"/>
</dbReference>
<organism evidence="1">
    <name type="scientific">Moorella thermoacetica Y72</name>
    <dbReference type="NCBI Taxonomy" id="1325331"/>
    <lineage>
        <taxon>Bacteria</taxon>
        <taxon>Bacillati</taxon>
        <taxon>Bacillota</taxon>
        <taxon>Clostridia</taxon>
        <taxon>Neomoorellales</taxon>
        <taxon>Neomoorellaceae</taxon>
        <taxon>Neomoorella</taxon>
    </lineage>
</organism>
<dbReference type="AlphaFoldDB" id="A0A0S6UBC7"/>
<evidence type="ECO:0000313" key="1">
    <source>
        <dbReference type="EMBL" id="GAF26266.1"/>
    </source>
</evidence>
<sequence>MSAGVCFWGEDGEKRPRLFSYAGRICLIGVEK</sequence>
<proteinExistence type="predicted"/>
<accession>A0A0S6UBC7</accession>
<protein>
    <submittedName>
        <fullName evidence="1">Uncharacterized protein</fullName>
    </submittedName>
</protein>
<name>A0A0S6UBC7_NEOTH</name>